<feature type="transmembrane region" description="Helical" evidence="1">
    <location>
        <begin position="12"/>
        <end position="31"/>
    </location>
</feature>
<reference evidence="3" key="1">
    <citation type="submission" date="2011-09" db="EMBL/GenBank/DDBJ databases">
        <title>The permanent draft genome of Mucilaginibacter paludis DSM 18603.</title>
        <authorList>
            <consortium name="US DOE Joint Genome Institute (JGI-PGF)"/>
            <person name="Lucas S."/>
            <person name="Han J."/>
            <person name="Lapidus A."/>
            <person name="Bruce D."/>
            <person name="Goodwin L."/>
            <person name="Pitluck S."/>
            <person name="Peters L."/>
            <person name="Kyrpides N."/>
            <person name="Mavromatis K."/>
            <person name="Ivanova N."/>
            <person name="Mikhailova N."/>
            <person name="Held B."/>
            <person name="Detter J.C."/>
            <person name="Tapia R."/>
            <person name="Han C."/>
            <person name="Land M."/>
            <person name="Hauser L."/>
            <person name="Markowitz V."/>
            <person name="Cheng J.-F."/>
            <person name="Hugenholtz P."/>
            <person name="Woyke T."/>
            <person name="Wu D."/>
            <person name="Tindall B."/>
            <person name="Brambilla E."/>
            <person name="Klenk H.-P."/>
            <person name="Eisen J.A."/>
        </authorList>
    </citation>
    <scope>NUCLEOTIDE SEQUENCE [LARGE SCALE GENOMIC DNA]</scope>
    <source>
        <strain evidence="3">DSM 18603</strain>
    </source>
</reference>
<feature type="transmembrane region" description="Helical" evidence="1">
    <location>
        <begin position="110"/>
        <end position="128"/>
    </location>
</feature>
<feature type="transmembrane region" description="Helical" evidence="1">
    <location>
        <begin position="261"/>
        <end position="283"/>
    </location>
</feature>
<dbReference type="OrthoDB" id="9809782at2"/>
<feature type="transmembrane region" description="Helical" evidence="1">
    <location>
        <begin position="226"/>
        <end position="249"/>
    </location>
</feature>
<evidence type="ECO:0000256" key="1">
    <source>
        <dbReference type="SAM" id="Phobius"/>
    </source>
</evidence>
<feature type="transmembrane region" description="Helical" evidence="1">
    <location>
        <begin position="37"/>
        <end position="59"/>
    </location>
</feature>
<keyword evidence="3" id="KW-0012">Acyltransferase</keyword>
<gene>
    <name evidence="3" type="ORF">Mucpa_4356</name>
</gene>
<dbReference type="STRING" id="714943.Mucpa_4356"/>
<keyword evidence="1" id="KW-0812">Transmembrane</keyword>
<dbReference type="Proteomes" id="UP000002774">
    <property type="component" value="Chromosome"/>
</dbReference>
<feature type="transmembrane region" description="Helical" evidence="1">
    <location>
        <begin position="303"/>
        <end position="325"/>
    </location>
</feature>
<sequence>MEYSNVQKPKRVEWLDIAKGIGILLVVLGHSGPSAKISWWIWSFHMPLFFVISGILFSIDKYPSFGVLFTKRNSGLIRPYFFFVAISLLVEYLLNSTFGITSVLIHGSGLALWFIPVLYLTELFYYLLRRYLSDLLLIGCLVALSLIGFYLTILGIRFPYNAQAVFTAIAFYGFGNLGSQKLKLFLKAINKLRTSLLLIIFIGINFIFCFLNHGRFDLFKNEMGNYLYVYLSALAGCMFVFLLSNALDHNTSIFAGFCKRIFVYLGTNTLVILGMHQVIKLALVKIFSELNINGVLSLLGRQLLLWVFLMIFIYLFNNYLPYFIGKRQTLIKTGRNKTNPVASVGSNLN</sequence>
<feature type="transmembrane region" description="Helical" evidence="1">
    <location>
        <begin position="196"/>
        <end position="214"/>
    </location>
</feature>
<accession>H1Y0H9</accession>
<dbReference type="AlphaFoldDB" id="H1Y0H9"/>
<feature type="domain" description="Acyltransferase 3" evidence="2">
    <location>
        <begin position="13"/>
        <end position="313"/>
    </location>
</feature>
<evidence type="ECO:0000313" key="4">
    <source>
        <dbReference type="Proteomes" id="UP000002774"/>
    </source>
</evidence>
<keyword evidence="4" id="KW-1185">Reference proteome</keyword>
<proteinExistence type="predicted"/>
<keyword evidence="1" id="KW-1133">Transmembrane helix</keyword>
<dbReference type="PANTHER" id="PTHR37312:SF1">
    <property type="entry name" value="MEMBRANE-BOUND ACYLTRANSFERASE YKRP-RELATED"/>
    <property type="match status" value="1"/>
</dbReference>
<feature type="transmembrane region" description="Helical" evidence="1">
    <location>
        <begin position="158"/>
        <end position="175"/>
    </location>
</feature>
<evidence type="ECO:0000259" key="2">
    <source>
        <dbReference type="Pfam" id="PF01757"/>
    </source>
</evidence>
<dbReference type="Pfam" id="PF01757">
    <property type="entry name" value="Acyl_transf_3"/>
    <property type="match status" value="1"/>
</dbReference>
<keyword evidence="3" id="KW-0808">Transferase</keyword>
<dbReference type="eggNOG" id="COG3594">
    <property type="taxonomic scope" value="Bacteria"/>
</dbReference>
<name>H1Y0H9_9SPHI</name>
<dbReference type="InterPro" id="IPR052734">
    <property type="entry name" value="Nod_factor_acetyltransferase"/>
</dbReference>
<dbReference type="PANTHER" id="PTHR37312">
    <property type="entry name" value="MEMBRANE-BOUND ACYLTRANSFERASE YKRP-RELATED"/>
    <property type="match status" value="1"/>
</dbReference>
<protein>
    <submittedName>
        <fullName evidence="3">Acyltransferase 3</fullName>
    </submittedName>
</protein>
<dbReference type="RefSeq" id="WP_008509266.1">
    <property type="nucleotide sequence ID" value="NZ_CM001403.1"/>
</dbReference>
<dbReference type="GO" id="GO:0016747">
    <property type="term" value="F:acyltransferase activity, transferring groups other than amino-acyl groups"/>
    <property type="evidence" value="ECO:0007669"/>
    <property type="project" value="InterPro"/>
</dbReference>
<dbReference type="HOGENOM" id="CLU_023915_4_2_10"/>
<dbReference type="EMBL" id="CM001403">
    <property type="protein sequence ID" value="EHQ28446.1"/>
    <property type="molecule type" value="Genomic_DNA"/>
</dbReference>
<feature type="transmembrane region" description="Helical" evidence="1">
    <location>
        <begin position="80"/>
        <end position="104"/>
    </location>
</feature>
<evidence type="ECO:0000313" key="3">
    <source>
        <dbReference type="EMBL" id="EHQ28446.1"/>
    </source>
</evidence>
<keyword evidence="1" id="KW-0472">Membrane</keyword>
<dbReference type="InterPro" id="IPR002656">
    <property type="entry name" value="Acyl_transf_3_dom"/>
</dbReference>
<feature type="transmembrane region" description="Helical" evidence="1">
    <location>
        <begin position="135"/>
        <end position="152"/>
    </location>
</feature>
<organism evidence="3 4">
    <name type="scientific">Mucilaginibacter paludis DSM 18603</name>
    <dbReference type="NCBI Taxonomy" id="714943"/>
    <lineage>
        <taxon>Bacteria</taxon>
        <taxon>Pseudomonadati</taxon>
        <taxon>Bacteroidota</taxon>
        <taxon>Sphingobacteriia</taxon>
        <taxon>Sphingobacteriales</taxon>
        <taxon>Sphingobacteriaceae</taxon>
        <taxon>Mucilaginibacter</taxon>
    </lineage>
</organism>